<evidence type="ECO:0000256" key="1">
    <source>
        <dbReference type="ARBA" id="ARBA00004123"/>
    </source>
</evidence>
<comment type="similarity">
    <text evidence="2">Belongs to the 'GDSL' lipolytic enzyme family.</text>
</comment>
<dbReference type="SMART" id="SM00380">
    <property type="entry name" value="AP2"/>
    <property type="match status" value="1"/>
</dbReference>
<evidence type="ECO:0000256" key="6">
    <source>
        <dbReference type="ARBA" id="ARBA00023163"/>
    </source>
</evidence>
<dbReference type="InterPro" id="IPR044552">
    <property type="entry name" value="GLIP1-5/GLL25"/>
</dbReference>
<dbReference type="PANTHER" id="PTHR45966:SF1">
    <property type="entry name" value="GDSL ESTERASE_LIPASE 1-RELATED"/>
    <property type="match status" value="1"/>
</dbReference>
<keyword evidence="7" id="KW-0539">Nucleus</keyword>
<dbReference type="InterPro" id="IPR036955">
    <property type="entry name" value="AP2/ERF_dom_sf"/>
</dbReference>
<dbReference type="Gene3D" id="3.40.50.1110">
    <property type="entry name" value="SGNH hydrolase"/>
    <property type="match status" value="2"/>
</dbReference>
<proteinExistence type="inferred from homology"/>
<dbReference type="PANTHER" id="PTHR45966">
    <property type="entry name" value="GDSL-LIKE LIPASE/ACYLHYDROLASE"/>
    <property type="match status" value="1"/>
</dbReference>
<evidence type="ECO:0000256" key="7">
    <source>
        <dbReference type="ARBA" id="ARBA00023242"/>
    </source>
</evidence>
<dbReference type="GO" id="GO:0003677">
    <property type="term" value="F:DNA binding"/>
    <property type="evidence" value="ECO:0007669"/>
    <property type="project" value="UniProtKB-KW"/>
</dbReference>
<dbReference type="InterPro" id="IPR001087">
    <property type="entry name" value="GDSL"/>
</dbReference>
<dbReference type="FunFam" id="3.40.50.1110:FF:000003">
    <property type="entry name" value="GDSL esterase/lipase APG"/>
    <property type="match status" value="1"/>
</dbReference>
<accession>A0A371F2S6</accession>
<dbReference type="EMBL" id="QJKJ01010844">
    <property type="protein sequence ID" value="RDX72597.1"/>
    <property type="molecule type" value="Genomic_DNA"/>
</dbReference>
<comment type="caution">
    <text evidence="9">The sequence shown here is derived from an EMBL/GenBank/DDBJ whole genome shotgun (WGS) entry which is preliminary data.</text>
</comment>
<dbReference type="FunFam" id="3.30.730.10:FF:000001">
    <property type="entry name" value="Ethylene-responsive transcription factor 2"/>
    <property type="match status" value="1"/>
</dbReference>
<name>A0A371F2S6_MUCPR</name>
<evidence type="ECO:0000313" key="10">
    <source>
        <dbReference type="Proteomes" id="UP000257109"/>
    </source>
</evidence>
<comment type="subcellular location">
    <subcellularLocation>
        <location evidence="1">Nucleus</location>
    </subcellularLocation>
</comment>
<dbReference type="GO" id="GO:0003700">
    <property type="term" value="F:DNA-binding transcription factor activity"/>
    <property type="evidence" value="ECO:0007669"/>
    <property type="project" value="InterPro"/>
</dbReference>
<feature type="non-terminal residue" evidence="9">
    <location>
        <position position="1"/>
    </location>
</feature>
<evidence type="ECO:0000256" key="3">
    <source>
        <dbReference type="ARBA" id="ARBA00022729"/>
    </source>
</evidence>
<evidence type="ECO:0000256" key="5">
    <source>
        <dbReference type="ARBA" id="ARBA00023125"/>
    </source>
</evidence>
<dbReference type="InterPro" id="IPR016177">
    <property type="entry name" value="DNA-bd_dom_sf"/>
</dbReference>
<evidence type="ECO:0000256" key="4">
    <source>
        <dbReference type="ARBA" id="ARBA00023015"/>
    </source>
</evidence>
<dbReference type="GO" id="GO:0016298">
    <property type="term" value="F:lipase activity"/>
    <property type="evidence" value="ECO:0007669"/>
    <property type="project" value="TreeGrafter"/>
</dbReference>
<evidence type="ECO:0000259" key="8">
    <source>
        <dbReference type="PROSITE" id="PS51032"/>
    </source>
</evidence>
<dbReference type="PROSITE" id="PS51032">
    <property type="entry name" value="AP2_ERF"/>
    <property type="match status" value="1"/>
</dbReference>
<evidence type="ECO:0000313" key="9">
    <source>
        <dbReference type="EMBL" id="RDX72597.1"/>
    </source>
</evidence>
<dbReference type="InterPro" id="IPR035669">
    <property type="entry name" value="SGNH_plant_lipase-like"/>
</dbReference>
<dbReference type="Pfam" id="PF00657">
    <property type="entry name" value="Lipase_GDSL"/>
    <property type="match status" value="1"/>
</dbReference>
<dbReference type="CDD" id="cd01837">
    <property type="entry name" value="SGNH_plant_lipase_like"/>
    <property type="match status" value="1"/>
</dbReference>
<gene>
    <name evidence="9" type="primary">GLIP5</name>
    <name evidence="9" type="ORF">CR513_47893</name>
</gene>
<dbReference type="Gene3D" id="3.30.730.10">
    <property type="entry name" value="AP2/ERF domain"/>
    <property type="match status" value="1"/>
</dbReference>
<dbReference type="InterPro" id="IPR001471">
    <property type="entry name" value="AP2/ERF_dom"/>
</dbReference>
<keyword evidence="5" id="KW-0238">DNA-binding</keyword>
<dbReference type="SUPFAM" id="SSF52266">
    <property type="entry name" value="SGNH hydrolase"/>
    <property type="match status" value="1"/>
</dbReference>
<sequence length="843" mass="94218">MCGGAIISDFIPASVTARSRRLTANYLWPDLKKQTSGKSEVIDLDDDFEADFREFKDDSDIDIDDDDYDVKPFAFSASSRRSAAAKSVAIKGRVEKCAKRKRKNEYRGIRQRPWGKWAAEIRDPRKGVRVWLGTFNTAEEAARAYDAEARRIRGKKAKVNFPEEASGAPVKRSKVSPQENVKTVSHKFNGGNNQKDFCCPMDLVEQKPLVNQYANFPGSDDVTLYFSSDQGSNSFDYADLGWSDQGPKTPEISSMLSAPLDCESRFVQDANQQNNSQEVVSMQNDSTKSLSEELVDIESELQFFQMPYLEGTWADTSLESLLSADTTQDGGNLMNLWSFDDIPSMASGARNLKKVATWLRHELGSFDAKIFFGSNDYLAPFLTHSALINSHPPQYVAMIIGNFTSILKNELKGFKYSLYDFNVEVTRRMNHPIKYGLKEGKSACCGREYSCGGKREEEKQFELCYKPSEYLFWDSYHLTQTAYKQLAARIYGILIPTHCFGDICQPKEHAALFVFGDSIFDVGNNNYINTTADNHANFSPYGETFFKYPTGRFSDGRVIPDFIAEYAKLPLIQPYLFPGNQQYIDGVNFASAGAGALVETHQGLVIDLKTQLSYFKKVSKVLRQELGDAETTTLLAKAVYLINIGSNDYEITLSENSSVFTPYAAKKYVDIVVGNLTTVIKGIYKTGGRKFGVLNQPASGCVPFVKALVNASNGSCVEEALALAKLHNSVLSLELHKLKKQLKGYKFSYFDFYNLSFDLINNPSKYGFKEGGVACCGSGPYRGYFSCGGQGALKDYDICENPSEYVFFDSVHPTERVDQIISQLMWSGNQSIAGPYNLKTLFQ</sequence>
<dbReference type="Proteomes" id="UP000257109">
    <property type="component" value="Unassembled WGS sequence"/>
</dbReference>
<dbReference type="Pfam" id="PF00847">
    <property type="entry name" value="AP2"/>
    <property type="match status" value="1"/>
</dbReference>
<evidence type="ECO:0000256" key="2">
    <source>
        <dbReference type="ARBA" id="ARBA00008668"/>
    </source>
</evidence>
<protein>
    <submittedName>
        <fullName evidence="9">GDSL esterase/lipase 5</fullName>
    </submittedName>
</protein>
<dbReference type="PRINTS" id="PR00367">
    <property type="entry name" value="ETHRSPELEMNT"/>
</dbReference>
<dbReference type="SUPFAM" id="SSF54171">
    <property type="entry name" value="DNA-binding domain"/>
    <property type="match status" value="1"/>
</dbReference>
<feature type="domain" description="AP2/ERF" evidence="8">
    <location>
        <begin position="105"/>
        <end position="162"/>
    </location>
</feature>
<organism evidence="9 10">
    <name type="scientific">Mucuna pruriens</name>
    <name type="common">Velvet bean</name>
    <name type="synonym">Dolichos pruriens</name>
    <dbReference type="NCBI Taxonomy" id="157652"/>
    <lineage>
        <taxon>Eukaryota</taxon>
        <taxon>Viridiplantae</taxon>
        <taxon>Streptophyta</taxon>
        <taxon>Embryophyta</taxon>
        <taxon>Tracheophyta</taxon>
        <taxon>Spermatophyta</taxon>
        <taxon>Magnoliopsida</taxon>
        <taxon>eudicotyledons</taxon>
        <taxon>Gunneridae</taxon>
        <taxon>Pentapetalae</taxon>
        <taxon>rosids</taxon>
        <taxon>fabids</taxon>
        <taxon>Fabales</taxon>
        <taxon>Fabaceae</taxon>
        <taxon>Papilionoideae</taxon>
        <taxon>50 kb inversion clade</taxon>
        <taxon>NPAAA clade</taxon>
        <taxon>indigoferoid/millettioid clade</taxon>
        <taxon>Phaseoleae</taxon>
        <taxon>Mucuna</taxon>
    </lineage>
</organism>
<dbReference type="GO" id="GO:0005634">
    <property type="term" value="C:nucleus"/>
    <property type="evidence" value="ECO:0007669"/>
    <property type="project" value="UniProtKB-SubCell"/>
</dbReference>
<dbReference type="OrthoDB" id="1600564at2759"/>
<keyword evidence="4" id="KW-0805">Transcription regulation</keyword>
<keyword evidence="6" id="KW-0804">Transcription</keyword>
<keyword evidence="10" id="KW-1185">Reference proteome</keyword>
<reference evidence="9" key="1">
    <citation type="submission" date="2018-05" db="EMBL/GenBank/DDBJ databases">
        <title>Draft genome of Mucuna pruriens seed.</title>
        <authorList>
            <person name="Nnadi N.E."/>
            <person name="Vos R."/>
            <person name="Hasami M.H."/>
            <person name="Devisetty U.K."/>
            <person name="Aguiy J.C."/>
        </authorList>
    </citation>
    <scope>NUCLEOTIDE SEQUENCE [LARGE SCALE GENOMIC DNA]</scope>
    <source>
        <strain evidence="9">JCA_2017</strain>
    </source>
</reference>
<dbReference type="InterPro" id="IPR036514">
    <property type="entry name" value="SGNH_hydro_sf"/>
</dbReference>
<keyword evidence="3" id="KW-0732">Signal</keyword>
<dbReference type="AlphaFoldDB" id="A0A371F2S6"/>
<dbReference type="CDD" id="cd00018">
    <property type="entry name" value="AP2"/>
    <property type="match status" value="1"/>
</dbReference>